<feature type="domain" description="OmpR/PhoB-type" evidence="3">
    <location>
        <begin position="9"/>
        <end position="107"/>
    </location>
</feature>
<dbReference type="Gene3D" id="1.25.40.10">
    <property type="entry name" value="Tetratricopeptide repeat domain"/>
    <property type="match status" value="1"/>
</dbReference>
<evidence type="ECO:0000259" key="3">
    <source>
        <dbReference type="PROSITE" id="PS51755"/>
    </source>
</evidence>
<dbReference type="InterPro" id="IPR001867">
    <property type="entry name" value="OmpR/PhoB-type_DNA-bd"/>
</dbReference>
<dbReference type="CDD" id="cd00383">
    <property type="entry name" value="trans_reg_C"/>
    <property type="match status" value="1"/>
</dbReference>
<dbReference type="RefSeq" id="WP_221573621.1">
    <property type="nucleotide sequence ID" value="NZ_JAIGNK010000002.1"/>
</dbReference>
<dbReference type="InterPro" id="IPR016032">
    <property type="entry name" value="Sig_transdc_resp-reg_C-effctor"/>
</dbReference>
<reference evidence="4 5" key="1">
    <citation type="submission" date="2021-08" db="EMBL/GenBank/DDBJ databases">
        <title>Comparative Genomics Analysis of the Genus Qipengyuania Reveals Extensive Genetic Diversity and Metabolic Versatility, Including the Description of Fifteen Novel Species.</title>
        <authorList>
            <person name="Liu Y."/>
        </authorList>
    </citation>
    <scope>NUCLEOTIDE SEQUENCE [LARGE SCALE GENOMIC DNA]</scope>
    <source>
        <strain evidence="4 5">1NDH17</strain>
    </source>
</reference>
<sequence>MTEEGIAAEQRVQFDRYLLDREDERVVGPQGPVHLGHKAYQVLEALIECDGKLLTKDTLFETVWDGTHVSESALTSVIKELRRALGDTPRNSHIIESVYGRGYRLVAPIRQVAAEEEPLKATELVVEDAPVARMGTRPWEISGLQESRIPRELPESLSSKPSIAVVPFQQVGEKTEPWFPDAVADEITVALARFGEFFVLSSVTSLHPENRDRPPQEVAEELGVRYFLSGTIQRFAQRVRFIAHLDDVIEKRMVWTEKFDEDLDDIFELQDRIAGAVARNIGVSISDAEAYRARHQPSRDIRDIYYQANLLIRRIEPKSIATVLTLAERALELEPENSWAAAMAALANGFQFLLGWTSDREMSRERTIRYCEIALKDPGADERVFGLCGPALNCVGHKIELAHQLTDKAIEINPCDAGSLIWGSWMDVTAGNAERGIERAKTSLAVNPKSGIGHLIAIPHAIGLIQLGRYEEAADMLEKVVEISPQGDALAALAIALVKLERVEEARDVYSKLDASGGAIGGLALMRVPEHQRMVEECLAIASAE</sequence>
<evidence type="ECO:0000313" key="5">
    <source>
        <dbReference type="Proteomes" id="UP000783253"/>
    </source>
</evidence>
<gene>
    <name evidence="4" type="ORF">K3152_08315</name>
</gene>
<feature type="DNA-binding region" description="OmpR/PhoB-type" evidence="2">
    <location>
        <begin position="9"/>
        <end position="107"/>
    </location>
</feature>
<proteinExistence type="predicted"/>
<dbReference type="SUPFAM" id="SSF46894">
    <property type="entry name" value="C-terminal effector domain of the bipartite response regulators"/>
    <property type="match status" value="1"/>
</dbReference>
<dbReference type="Gene3D" id="3.40.50.10070">
    <property type="entry name" value="TolB, N-terminal domain"/>
    <property type="match status" value="1"/>
</dbReference>
<dbReference type="Pfam" id="PF14559">
    <property type="entry name" value="TPR_19"/>
    <property type="match status" value="1"/>
</dbReference>
<evidence type="ECO:0000256" key="2">
    <source>
        <dbReference type="PROSITE-ProRule" id="PRU01091"/>
    </source>
</evidence>
<dbReference type="Pfam" id="PF00486">
    <property type="entry name" value="Trans_reg_C"/>
    <property type="match status" value="1"/>
</dbReference>
<dbReference type="SUPFAM" id="SSF48452">
    <property type="entry name" value="TPR-like"/>
    <property type="match status" value="1"/>
</dbReference>
<dbReference type="EMBL" id="JAIGNK010000002">
    <property type="protein sequence ID" value="MBX7458248.1"/>
    <property type="molecule type" value="Genomic_DNA"/>
</dbReference>
<dbReference type="InterPro" id="IPR036388">
    <property type="entry name" value="WH-like_DNA-bd_sf"/>
</dbReference>
<protein>
    <submittedName>
        <fullName evidence="4">Winged helix-turn-helix domain-containing protein</fullName>
    </submittedName>
</protein>
<organism evidence="4 5">
    <name type="scientific">Qipengyuania polymorpha</name>
    <dbReference type="NCBI Taxonomy" id="2867234"/>
    <lineage>
        <taxon>Bacteria</taxon>
        <taxon>Pseudomonadati</taxon>
        <taxon>Pseudomonadota</taxon>
        <taxon>Alphaproteobacteria</taxon>
        <taxon>Sphingomonadales</taxon>
        <taxon>Erythrobacteraceae</taxon>
        <taxon>Qipengyuania</taxon>
    </lineage>
</organism>
<dbReference type="Gene3D" id="1.10.10.10">
    <property type="entry name" value="Winged helix-like DNA-binding domain superfamily/Winged helix DNA-binding domain"/>
    <property type="match status" value="1"/>
</dbReference>
<accession>A0ABS7IXY4</accession>
<name>A0ABS7IXY4_9SPHN</name>
<dbReference type="Proteomes" id="UP000783253">
    <property type="component" value="Unassembled WGS sequence"/>
</dbReference>
<dbReference type="SMART" id="SM00862">
    <property type="entry name" value="Trans_reg_C"/>
    <property type="match status" value="1"/>
</dbReference>
<comment type="caution">
    <text evidence="4">The sequence shown here is derived from an EMBL/GenBank/DDBJ whole genome shotgun (WGS) entry which is preliminary data.</text>
</comment>
<dbReference type="InterPro" id="IPR011990">
    <property type="entry name" value="TPR-like_helical_dom_sf"/>
</dbReference>
<evidence type="ECO:0000256" key="1">
    <source>
        <dbReference type="ARBA" id="ARBA00023125"/>
    </source>
</evidence>
<keyword evidence="1 2" id="KW-0238">DNA-binding</keyword>
<keyword evidence="5" id="KW-1185">Reference proteome</keyword>
<evidence type="ECO:0000313" key="4">
    <source>
        <dbReference type="EMBL" id="MBX7458248.1"/>
    </source>
</evidence>
<dbReference type="PROSITE" id="PS51755">
    <property type="entry name" value="OMPR_PHOB"/>
    <property type="match status" value="1"/>
</dbReference>